<feature type="compositionally biased region" description="Low complexity" evidence="1">
    <location>
        <begin position="1393"/>
        <end position="1408"/>
    </location>
</feature>
<feature type="compositionally biased region" description="Low complexity" evidence="1">
    <location>
        <begin position="3153"/>
        <end position="3169"/>
    </location>
</feature>
<comment type="caution">
    <text evidence="2">The sequence shown here is derived from an EMBL/GenBank/DDBJ whole genome shotgun (WGS) entry which is preliminary data.</text>
</comment>
<feature type="region of interest" description="Disordered" evidence="1">
    <location>
        <begin position="3252"/>
        <end position="3338"/>
    </location>
</feature>
<feature type="compositionally biased region" description="Basic residues" evidence="1">
    <location>
        <begin position="3290"/>
        <end position="3299"/>
    </location>
</feature>
<dbReference type="PANTHER" id="PTHR14918">
    <property type="entry name" value="KICSTOR COMPLEX PROTEIN SZT2"/>
    <property type="match status" value="1"/>
</dbReference>
<feature type="region of interest" description="Disordered" evidence="1">
    <location>
        <begin position="1393"/>
        <end position="1418"/>
    </location>
</feature>
<dbReference type="EMBL" id="CANTFL010001216">
    <property type="protein sequence ID" value="CAI5734261.1"/>
    <property type="molecule type" value="Genomic_DNA"/>
</dbReference>
<keyword evidence="3" id="KW-1185">Reference proteome</keyword>
<feature type="compositionally biased region" description="Low complexity" evidence="1">
    <location>
        <begin position="4181"/>
        <end position="4203"/>
    </location>
</feature>
<sequence>MAPPAPLLRLQELILFGTDVGVLSHTALSLWHFQQLTRELLQADAAAEHDDVERSADGSAVAAERVPTTPLRGTELGEGMSVAAVLYEGPTDGTEAEKSGRLDAADPFRDTTGGTDDWSGHRSLQGVKTTINGRLTSSTKVAAAFHRYRCVLCLDASPSILSIDPSSGRLFLDLLYESVELFLWSMLRPMEIGGVAFSPELHVSVLVQGALVESLCVLMQGYIVTSTNAASFLQLIKERFGLIENDWACQAQERGQWGYLGNTAPASLDWVLQNMVFALNSLPSECAPIMMLVTDGVVDVRDVSSYDNVLMQLVRHDIQCHFLRIGGDGENELDATFGFVPDTHLLRFVSEYTGGTVFDYETVFEACYGTTSPSSNITKRMTGLQDALFLRKSSVHANSAPVVKLNAMESTSFDGRTLLPLHPYRMWREKVHEYRIYADVNRIVEARLREGFSINKIYVKTYQSPHLTKQTGAGSPRSGNAPASDTNEQYSEVTKFLLVFLLQWKQNVWLEYVVSTTTEYSAASMAPASTAAGRLVSGQGINGLTSPKAARRTAIISNGQGAAWSEWYVKMNILGYADFLRAFEDTMQRSPESGDRRAAIGADLHIASPIFVHDFIRNVQDVDRVLLHLMTATTSIRDTSDSVVNQFSFGTNPTSASANPKITSSHPVFNIIGDLSTVLWHRWFFLERFEILSVVKSEAFTDLFYRDETYGVEERESVDSRLRGPGNSSRLIHRHGASVYSASSGHVPVGIESLAEPLVAILAKWSSQKLSQDLFLKFLRPTGADKGHVPPRAKGLPPTIASYGGLAQRRRQRSHNSSTSEGATLGEDSCNATESKAALCFVRLEFKNKTLCAIHVAFFATKASTRRQVLDDLKSTIFAGVYEVAVPTPSKLLTSSLTETPVILCHRMLSRLFVTHDTLLFHGNDQKLRPFNLYAVSPMLGADKSAKVLPPSNTCCGGSELKLHRVFGAYIWHSSWKWEVPNLASMSNVMRRLHEARVSCGFWVLDWKIAESDDGHGTHVESVIFGREILMENENGRIKTALLQYGLRRVSDTCLMTSFWMEPQHGVVKTRLSSKADHKDRFHWSLKQAIGHDTPFENYDGDARRSSARGTSGYISTSCVDDNVKSEEPGSPNTDSGGELAYLDESELLHLIRGYLYKSDRHFLSCLYTFDCIIHFRENIELSDQSSKDIDGVVGSSWSVDRQLAAEIGMILPPFSTARLLATSNRSTEHFLMYLQCDSEPMSRVDESGMFEFPVSPANENLYSMLEVTLRGLSDCEVAWADYNGDNVANLDMTSTSNIGDDCFDKAGMDGQLPLWLKEQLSLTFESRKPHHTLSKGKCFAKLVSSDCVVLAFFPSLDTLQIENKTDREPSSKNSGEMEDESLLENRFDKFKTSSADDSSSQQFSVQSAEEDGPSSRVMRMSVSADDIVLYQERRRSFREGYKSWRMGHYQGSRDAKQSYGRDFRRLRLPSTPEDHEFCEEISRQAAYGCDFHLLIESAGGVMGSGFFQVAFYECSISRLSTDLHETSKQTLDGVDLSHTVLKHLFFSSNHGNTKKDCMTIPLNPNQLKTPSARSPSSSTKYQLSADSALESRRFRKKIKRAHEHNFSRGVYMALRAEGSVQHSDLLQALSSCIEIPVDFDVTLLYHMMEIAASQKTSPLSPAAAAVISAGIGADILRDKLTKSFETILSSVFAPITGTKYYYYTGNENAMYEDLSASECELHILMEDSDEDETVAENRNGRWPQDNTDTDPTQEQDIHRNVAERNTEAYRHCSEGSSDIISGEENDTDAKGLAQRRRGSFRRDVTPLVDGFSDERLESEEQSGAVEEDAEFNKDVAVATSSFSVPFFLRFECRVLHSSRETRADTTDTHVLGPASLLRRSSSSAAYEDVRKEMAQAQASASNSRQEEFGAFLELLKNSQGSQHCSDASGVSRIAESFMNVPPSRIALRLVTMTLPNESEVDGRRVGPHGPFVMDTSSSNHAGMANALPSISPNFATLHRYQCQVLTRIRKDIKEWCSVEILSILKHANEITPAIGALVQRLFDDLPELAVTNAKYPLEFVASSQETPTTPLVLFKQEFERGDLLNVHCCNGVYFVAEAMGPAEGLDGASENRSGATYEIPYWAYFEFGAGHISLRLHHPDPFGVSGKGLSRLQVLTRLQLSIRAICRRVNQSLLLLQLHETRTCNSLLLPPDSDSPISPRSPKRRTSLQGNTDSMNENDNQTKPGLFFWPGQFECDLRYSAFFKLHERLTPNFALNMLCTSALEQFQVHNRRHLFVYRDRDGNVFYMKICISSDATLSHRVSRQFGEERQEQCCIAKPSIGASINGGATNFATTTASGETLGILLQVFGVSEAGEEVTNELCHLLERKLDEATQVVLMKLLARNTKFQLSQSDLAFLCPPAVEPSSDVYYSLPGEVSHCCVLLHYLSQTLKLASYIRPVTSGGSSHMRNMRGTVDHSRRAARRGSITSVENFVGVLDEESTKDMAQEKDVSTKVEEDTKVSTIQDSAHIHPACFGVYPTKMKCEEDGPLALFDAATRSPVFFVTKRKGRGESCSSHNATSTVASPEIVAQASYVMNLNPDLRLSQGFLSRVGKGLALIRVDLIRKNFAKSESGEDLELQDLEEAHTVPRLTALYSSSANSDHVLVARCQIWTRGSINATELSNVVKAFLNEAVCDYHIEETIKNLQQQQDATGETTPVSFGTHVSQPSGVNMLVSLFKRACLLPSSSVTKLKGPVSIAPWDLNNVMVQVRNFLSCLPHHLRPGVYAKSLSGGYDFVSSCDERSNMSPRANEPPPAKFRLIVQHASDPDADEVADSSDSDTETTASVSSTAHHIEPLMRTDSIHSEISDIDSVSGRVPLTWASISASYDLNANSQLQHSSSLSSTTLSVVGATGGGQSHYQRGVASERDVLLYANNRSTYRRRRRSQHDEYPEVKRSFYYVVDLSIKKGLRLYGYNMSSSLVEALTAHIARVLTWSMLREHLLRSLLLEKSGLSTAAPVGTMVLQPSCLFSTVERIEQAGKGAGKNSAVLCKDSAVHFIEYRSCVLSILQSNEWFPRVLDTVCLRSIEGTSLGVYLREAQTQPTTAVVDAQYQRPRGKGSTCLGVSVGPPSIPDLTREVSGQSVSQRSVQSHGDSSLNLLGGQASGKAKGGCVVSSSSASDIVPSSSPSRRLTGKDRGETARMRGGAGATTALMAARARARGGGGFPNRTGGVLGAGPARAGGSSPAVLSSDTVAPWDLPLSNMKAPRLLTSADDDNVKPKGARDGGQKAGIEIDSTVKPSAMSTSRPKGVNRHVRRGSRSSGVSDLGLPSSSSSLSGLPLAKSSAHRIGSKETVSADPGRIHSSWKTQLEVAWGPRFMFPGNTERWVTSVPPEQQQHFIELEEDEDHGQPKKSLAPLSFFCSALEKRWEMFEIRSTNHTVGMTLLEKLASLDANESIEEPVAKGIVAHLMQSGHLLLHQRFRAAFVEQWTSAEATGTREGDEVVDSRLSEMQSCLDLVHLLRYKRKFMFDQDKCSVAKLYAEHTVESVGAGTGADVWAMQQQVAANMEPLRLEVASDFYKEYAVHLRTLGFRRLRTLDTSTKHARALSVDHAATENGTEVPGVEGFSEYFYHPEETAAKAGGWNVDSNESSSDAHASATVLLEVKCDNRGVRLTAVLVSLHDLEQQDLQLQTPLAVRAGRSTAATSGRRVYIVAAWLRAQLQTQALIYGFTIRYFQQHILQWINASYEFGNEQNMHRHRDDRHVNEDGAIASASLIPWKKAATFQNIVRGLQSFLVAFPDLPVKNMKSSAAAPTPTRNSDGDDTVATKQIDSKASLNYTASATPDHGSYRPTSRVVSRFARRAATRQHQQQSASYFPTTQSASGASTTSAVPLTAPASAATQKRATPLSSLWRGCVLRVATVALQPTLLQSNCSELILVQNLLRYIACHGSRYEVVDLLQFGTPDAVVCHSLSGSFFNRPTATLTSSMPGRQGEACNGYSLVITTQMSTLKSVDGGTVQLLLVKSTPSESGVGSEVLPVERALQEAQLFARELFRVATHHYERDLLWSRLLFDDSRDPEADLAPTLALPRDLFRADIGPQQLEECLRLSIRTPLEWLDPRLGELLRVSGVCWQELAMRLRILYADQLREFQFQQEDESSSHLLLLCPDTFDLVIHLTFVTPKEDQLMMGPEQDGAADGVSNQSTDSPSRSSSRSSDHFSSASEQRIVAGTGNRAAEDDVHVEICRREEPPNKEFTLAQRRSISEFVNSIVHWQWRSLIYD</sequence>
<feature type="compositionally biased region" description="Acidic residues" evidence="1">
    <location>
        <begin position="2809"/>
        <end position="2821"/>
    </location>
</feature>
<protein>
    <recommendedName>
        <fullName evidence="4">VWFA domain-containing protein</fullName>
    </recommendedName>
</protein>
<feature type="compositionally biased region" description="Low complexity" evidence="1">
    <location>
        <begin position="2822"/>
        <end position="2831"/>
    </location>
</feature>
<feature type="compositionally biased region" description="Low complexity" evidence="1">
    <location>
        <begin position="3300"/>
        <end position="3324"/>
    </location>
</feature>
<feature type="region of interest" description="Disordered" evidence="1">
    <location>
        <begin position="467"/>
        <end position="486"/>
    </location>
</feature>
<feature type="region of interest" description="Disordered" evidence="1">
    <location>
        <begin position="4168"/>
        <end position="4215"/>
    </location>
</feature>
<feature type="region of interest" description="Disordered" evidence="1">
    <location>
        <begin position="3848"/>
        <end position="3869"/>
    </location>
</feature>
<feature type="compositionally biased region" description="Basic and acidic residues" evidence="1">
    <location>
        <begin position="3256"/>
        <end position="3267"/>
    </location>
</feature>
<organism evidence="2 3">
    <name type="scientific">Hyaloperonospora brassicae</name>
    <name type="common">Brassica downy mildew</name>
    <name type="synonym">Peronospora brassicae</name>
    <dbReference type="NCBI Taxonomy" id="162125"/>
    <lineage>
        <taxon>Eukaryota</taxon>
        <taxon>Sar</taxon>
        <taxon>Stramenopiles</taxon>
        <taxon>Oomycota</taxon>
        <taxon>Peronosporomycetes</taxon>
        <taxon>Peronosporales</taxon>
        <taxon>Peronosporaceae</taxon>
        <taxon>Hyaloperonospora</taxon>
    </lineage>
</organism>
<feature type="compositionally biased region" description="Polar residues" evidence="1">
    <location>
        <begin position="3278"/>
        <end position="3287"/>
    </location>
</feature>
<feature type="region of interest" description="Disordered" evidence="1">
    <location>
        <begin position="1119"/>
        <end position="1138"/>
    </location>
</feature>
<feature type="compositionally biased region" description="Basic and acidic residues" evidence="1">
    <location>
        <begin position="3173"/>
        <end position="3182"/>
    </location>
</feature>
<evidence type="ECO:0008006" key="4">
    <source>
        <dbReference type="Google" id="ProtNLM"/>
    </source>
</evidence>
<feature type="region of interest" description="Disordered" evidence="1">
    <location>
        <begin position="2809"/>
        <end position="2840"/>
    </location>
</feature>
<feature type="region of interest" description="Disordered" evidence="1">
    <location>
        <begin position="1731"/>
        <end position="1755"/>
    </location>
</feature>
<feature type="region of interest" description="Disordered" evidence="1">
    <location>
        <begin position="2188"/>
        <end position="2222"/>
    </location>
</feature>
<dbReference type="InterPro" id="IPR033228">
    <property type="entry name" value="SZT2"/>
</dbReference>
<evidence type="ECO:0000256" key="1">
    <source>
        <dbReference type="SAM" id="MobiDB-lite"/>
    </source>
</evidence>
<feature type="compositionally biased region" description="Polar residues" evidence="1">
    <location>
        <begin position="2208"/>
        <end position="2222"/>
    </location>
</feature>
<feature type="region of interest" description="Disordered" evidence="1">
    <location>
        <begin position="806"/>
        <end position="828"/>
    </location>
</feature>
<name>A0AAV0UBW9_HYABA</name>
<evidence type="ECO:0000313" key="3">
    <source>
        <dbReference type="Proteomes" id="UP001162031"/>
    </source>
</evidence>
<reference evidence="2" key="1">
    <citation type="submission" date="2022-12" db="EMBL/GenBank/DDBJ databases">
        <authorList>
            <person name="Webb A."/>
        </authorList>
    </citation>
    <scope>NUCLEOTIDE SEQUENCE</scope>
    <source>
        <strain evidence="2">Hp1</strain>
    </source>
</reference>
<dbReference type="PANTHER" id="PTHR14918:SF3">
    <property type="entry name" value="KICSTOR COMPLEX PROTEIN SZT2"/>
    <property type="match status" value="1"/>
</dbReference>
<dbReference type="Proteomes" id="UP001162031">
    <property type="component" value="Unassembled WGS sequence"/>
</dbReference>
<proteinExistence type="predicted"/>
<gene>
    <name evidence="2" type="ORF">HBR001_LOCUS6099</name>
</gene>
<accession>A0AAV0UBW9</accession>
<feature type="compositionally biased region" description="Low complexity" evidence="1">
    <location>
        <begin position="2188"/>
        <end position="2201"/>
    </location>
</feature>
<evidence type="ECO:0000313" key="2">
    <source>
        <dbReference type="EMBL" id="CAI5734261.1"/>
    </source>
</evidence>
<feature type="region of interest" description="Disordered" evidence="1">
    <location>
        <begin position="1770"/>
        <end position="1798"/>
    </location>
</feature>
<dbReference type="GO" id="GO:0005777">
    <property type="term" value="C:peroxisome"/>
    <property type="evidence" value="ECO:0007669"/>
    <property type="project" value="InterPro"/>
</dbReference>
<feature type="compositionally biased region" description="Low complexity" evidence="1">
    <location>
        <begin position="3207"/>
        <end position="3227"/>
    </location>
</feature>
<feature type="region of interest" description="Disordered" evidence="1">
    <location>
        <begin position="3116"/>
        <end position="3186"/>
    </location>
</feature>
<feature type="compositionally biased region" description="Low complexity" evidence="1">
    <location>
        <begin position="3119"/>
        <end position="3131"/>
    </location>
</feature>
<feature type="region of interest" description="Disordered" evidence="1">
    <location>
        <begin position="3198"/>
        <end position="3228"/>
    </location>
</feature>